<comment type="catalytic activity">
    <reaction evidence="10">
        <text>L-seryl-[protein] + ATP = O-phospho-L-seryl-[protein] + ADP + H(+)</text>
        <dbReference type="Rhea" id="RHEA:17989"/>
        <dbReference type="Rhea" id="RHEA-COMP:9863"/>
        <dbReference type="Rhea" id="RHEA-COMP:11604"/>
        <dbReference type="ChEBI" id="CHEBI:15378"/>
        <dbReference type="ChEBI" id="CHEBI:29999"/>
        <dbReference type="ChEBI" id="CHEBI:30616"/>
        <dbReference type="ChEBI" id="CHEBI:83421"/>
        <dbReference type="ChEBI" id="CHEBI:456216"/>
        <dbReference type="EC" id="2.7.11.1"/>
    </reaction>
</comment>
<reference evidence="14" key="1">
    <citation type="journal article" date="2023" name="Nat. Commun.">
        <title>Diploid and tetraploid genomes of Acorus and the evolution of monocots.</title>
        <authorList>
            <person name="Ma L."/>
            <person name="Liu K.W."/>
            <person name="Li Z."/>
            <person name="Hsiao Y.Y."/>
            <person name="Qi Y."/>
            <person name="Fu T."/>
            <person name="Tang G.D."/>
            <person name="Zhang D."/>
            <person name="Sun W.H."/>
            <person name="Liu D.K."/>
            <person name="Li Y."/>
            <person name="Chen G.Z."/>
            <person name="Liu X.D."/>
            <person name="Liao X.Y."/>
            <person name="Jiang Y.T."/>
            <person name="Yu X."/>
            <person name="Hao Y."/>
            <person name="Huang J."/>
            <person name="Zhao X.W."/>
            <person name="Ke S."/>
            <person name="Chen Y.Y."/>
            <person name="Wu W.L."/>
            <person name="Hsu J.L."/>
            <person name="Lin Y.F."/>
            <person name="Huang M.D."/>
            <person name="Li C.Y."/>
            <person name="Huang L."/>
            <person name="Wang Z.W."/>
            <person name="Zhao X."/>
            <person name="Zhong W.Y."/>
            <person name="Peng D.H."/>
            <person name="Ahmad S."/>
            <person name="Lan S."/>
            <person name="Zhang J.S."/>
            <person name="Tsai W.C."/>
            <person name="Van de Peer Y."/>
            <person name="Liu Z.J."/>
        </authorList>
    </citation>
    <scope>NUCLEOTIDE SEQUENCE</scope>
    <source>
        <strain evidence="14">CP</strain>
    </source>
</reference>
<evidence type="ECO:0000313" key="15">
    <source>
        <dbReference type="Proteomes" id="UP001180020"/>
    </source>
</evidence>
<keyword evidence="2" id="KW-0723">Serine/threonine-protein kinase</keyword>
<evidence type="ECO:0000259" key="13">
    <source>
        <dbReference type="Pfam" id="PF08263"/>
    </source>
</evidence>
<keyword evidence="8" id="KW-0067">ATP-binding</keyword>
<protein>
    <recommendedName>
        <fullName evidence="1">non-specific serine/threonine protein kinase</fullName>
        <ecNumber evidence="1">2.7.11.1</ecNumber>
    </recommendedName>
</protein>
<evidence type="ECO:0000256" key="8">
    <source>
        <dbReference type="ARBA" id="ARBA00022840"/>
    </source>
</evidence>
<dbReference type="InterPro" id="IPR051420">
    <property type="entry name" value="Ser_Thr_Kinases_DiverseReg"/>
</dbReference>
<evidence type="ECO:0000256" key="3">
    <source>
        <dbReference type="ARBA" id="ARBA00022614"/>
    </source>
</evidence>
<evidence type="ECO:0000256" key="9">
    <source>
        <dbReference type="ARBA" id="ARBA00047899"/>
    </source>
</evidence>
<dbReference type="InterPro" id="IPR011009">
    <property type="entry name" value="Kinase-like_dom_sf"/>
</dbReference>
<evidence type="ECO:0000256" key="7">
    <source>
        <dbReference type="ARBA" id="ARBA00022777"/>
    </source>
</evidence>
<dbReference type="Gene3D" id="1.10.510.10">
    <property type="entry name" value="Transferase(Phosphotransferase) domain 1"/>
    <property type="match status" value="1"/>
</dbReference>
<keyword evidence="15" id="KW-1185">Reference proteome</keyword>
<keyword evidence="7 14" id="KW-0418">Kinase</keyword>
<evidence type="ECO:0000256" key="11">
    <source>
        <dbReference type="SAM" id="SignalP"/>
    </source>
</evidence>
<evidence type="ECO:0000256" key="6">
    <source>
        <dbReference type="ARBA" id="ARBA00022741"/>
    </source>
</evidence>
<comment type="caution">
    <text evidence="14">The sequence shown here is derived from an EMBL/GenBank/DDBJ whole genome shotgun (WGS) entry which is preliminary data.</text>
</comment>
<dbReference type="InterPro" id="IPR013210">
    <property type="entry name" value="LRR_N_plant-typ"/>
</dbReference>
<dbReference type="EC" id="2.7.11.1" evidence="1"/>
<feature type="domain" description="Serine-threonine/tyrosine-protein kinase catalytic" evidence="12">
    <location>
        <begin position="96"/>
        <end position="188"/>
    </location>
</feature>
<evidence type="ECO:0000256" key="5">
    <source>
        <dbReference type="ARBA" id="ARBA00022737"/>
    </source>
</evidence>
<dbReference type="PANTHER" id="PTHR48005">
    <property type="entry name" value="LEUCINE RICH REPEAT KINASE 2"/>
    <property type="match status" value="1"/>
</dbReference>
<dbReference type="InterPro" id="IPR001245">
    <property type="entry name" value="Ser-Thr/Tyr_kinase_cat_dom"/>
</dbReference>
<dbReference type="Pfam" id="PF07714">
    <property type="entry name" value="PK_Tyr_Ser-Thr"/>
    <property type="match status" value="1"/>
</dbReference>
<evidence type="ECO:0000256" key="2">
    <source>
        <dbReference type="ARBA" id="ARBA00022527"/>
    </source>
</evidence>
<keyword evidence="11" id="KW-0732">Signal</keyword>
<dbReference type="Pfam" id="PF08263">
    <property type="entry name" value="LRRNT_2"/>
    <property type="match status" value="1"/>
</dbReference>
<evidence type="ECO:0000259" key="12">
    <source>
        <dbReference type="Pfam" id="PF07714"/>
    </source>
</evidence>
<gene>
    <name evidence="14" type="ORF">QJS10_CPB18g02037</name>
</gene>
<feature type="domain" description="Leucine-rich repeat-containing N-terminal plant-type" evidence="13">
    <location>
        <begin position="29"/>
        <end position="74"/>
    </location>
</feature>
<keyword evidence="3" id="KW-0433">Leucine-rich repeat</keyword>
<sequence length="213" mass="23597">MALSLCWLLLLLCHHPTTATNTPLPLETSQAMALIKWKTSLVNSKSLHSWTLLPRTNNSGLHHQSPCKWSGITCGPGRAPERAVTMVALNDASLEELAYTMRVTEKCDVYSFGVVTLEIIMGKHPGELIASLLADENAPLLREVIDQRLSPPTNEVAKEVILVVILALACLRGDPHSRPTMQFVSQKLIAHKVPSHFEDFDSIKLRQLMDAEM</sequence>
<keyword evidence="6" id="KW-0547">Nucleotide-binding</keyword>
<dbReference type="PANTHER" id="PTHR48005:SF16">
    <property type="entry name" value="MDIS1-INTERACTING RECEPTOR LIKE KINASE 2-LIKE ISOFORM X1"/>
    <property type="match status" value="1"/>
</dbReference>
<organism evidence="14 15">
    <name type="scientific">Acorus calamus</name>
    <name type="common">Sweet flag</name>
    <dbReference type="NCBI Taxonomy" id="4465"/>
    <lineage>
        <taxon>Eukaryota</taxon>
        <taxon>Viridiplantae</taxon>
        <taxon>Streptophyta</taxon>
        <taxon>Embryophyta</taxon>
        <taxon>Tracheophyta</taxon>
        <taxon>Spermatophyta</taxon>
        <taxon>Magnoliopsida</taxon>
        <taxon>Liliopsida</taxon>
        <taxon>Acoraceae</taxon>
        <taxon>Acorus</taxon>
    </lineage>
</organism>
<feature type="signal peptide" evidence="11">
    <location>
        <begin position="1"/>
        <end position="19"/>
    </location>
</feature>
<keyword evidence="5" id="KW-0677">Repeat</keyword>
<comment type="catalytic activity">
    <reaction evidence="9">
        <text>L-threonyl-[protein] + ATP = O-phospho-L-threonyl-[protein] + ADP + H(+)</text>
        <dbReference type="Rhea" id="RHEA:46608"/>
        <dbReference type="Rhea" id="RHEA-COMP:11060"/>
        <dbReference type="Rhea" id="RHEA-COMP:11605"/>
        <dbReference type="ChEBI" id="CHEBI:15378"/>
        <dbReference type="ChEBI" id="CHEBI:30013"/>
        <dbReference type="ChEBI" id="CHEBI:30616"/>
        <dbReference type="ChEBI" id="CHEBI:61977"/>
        <dbReference type="ChEBI" id="CHEBI:456216"/>
        <dbReference type="EC" id="2.7.11.1"/>
    </reaction>
</comment>
<proteinExistence type="predicted"/>
<feature type="chain" id="PRO_5043563939" description="non-specific serine/threonine protein kinase" evidence="11">
    <location>
        <begin position="20"/>
        <end position="213"/>
    </location>
</feature>
<name>A0AAV9CML2_ACOCL</name>
<dbReference type="GO" id="GO:0005524">
    <property type="term" value="F:ATP binding"/>
    <property type="evidence" value="ECO:0007669"/>
    <property type="project" value="UniProtKB-KW"/>
</dbReference>
<evidence type="ECO:0000256" key="10">
    <source>
        <dbReference type="ARBA" id="ARBA00048679"/>
    </source>
</evidence>
<dbReference type="AlphaFoldDB" id="A0AAV9CML2"/>
<dbReference type="SUPFAM" id="SSF56112">
    <property type="entry name" value="Protein kinase-like (PK-like)"/>
    <property type="match status" value="1"/>
</dbReference>
<accession>A0AAV9CML2</accession>
<evidence type="ECO:0000313" key="14">
    <source>
        <dbReference type="EMBL" id="KAK1290007.1"/>
    </source>
</evidence>
<dbReference type="Proteomes" id="UP001180020">
    <property type="component" value="Unassembled WGS sequence"/>
</dbReference>
<keyword evidence="4" id="KW-0808">Transferase</keyword>
<keyword evidence="14" id="KW-0675">Receptor</keyword>
<dbReference type="EMBL" id="JAUJYO010000018">
    <property type="protein sequence ID" value="KAK1290007.1"/>
    <property type="molecule type" value="Genomic_DNA"/>
</dbReference>
<evidence type="ECO:0000256" key="4">
    <source>
        <dbReference type="ARBA" id="ARBA00022679"/>
    </source>
</evidence>
<reference evidence="14" key="2">
    <citation type="submission" date="2023-06" db="EMBL/GenBank/DDBJ databases">
        <authorList>
            <person name="Ma L."/>
            <person name="Liu K.-W."/>
            <person name="Li Z."/>
            <person name="Hsiao Y.-Y."/>
            <person name="Qi Y."/>
            <person name="Fu T."/>
            <person name="Tang G."/>
            <person name="Zhang D."/>
            <person name="Sun W.-H."/>
            <person name="Liu D.-K."/>
            <person name="Li Y."/>
            <person name="Chen G.-Z."/>
            <person name="Liu X.-D."/>
            <person name="Liao X.-Y."/>
            <person name="Jiang Y.-T."/>
            <person name="Yu X."/>
            <person name="Hao Y."/>
            <person name="Huang J."/>
            <person name="Zhao X.-W."/>
            <person name="Ke S."/>
            <person name="Chen Y.-Y."/>
            <person name="Wu W.-L."/>
            <person name="Hsu J.-L."/>
            <person name="Lin Y.-F."/>
            <person name="Huang M.-D."/>
            <person name="Li C.-Y."/>
            <person name="Huang L."/>
            <person name="Wang Z.-W."/>
            <person name="Zhao X."/>
            <person name="Zhong W.-Y."/>
            <person name="Peng D.-H."/>
            <person name="Ahmad S."/>
            <person name="Lan S."/>
            <person name="Zhang J.-S."/>
            <person name="Tsai W.-C."/>
            <person name="Van De Peer Y."/>
            <person name="Liu Z.-J."/>
        </authorList>
    </citation>
    <scope>NUCLEOTIDE SEQUENCE</scope>
    <source>
        <strain evidence="14">CP</strain>
        <tissue evidence="14">Leaves</tissue>
    </source>
</reference>
<dbReference type="GO" id="GO:0004674">
    <property type="term" value="F:protein serine/threonine kinase activity"/>
    <property type="evidence" value="ECO:0007669"/>
    <property type="project" value="UniProtKB-KW"/>
</dbReference>
<evidence type="ECO:0000256" key="1">
    <source>
        <dbReference type="ARBA" id="ARBA00012513"/>
    </source>
</evidence>